<dbReference type="RefSeq" id="WP_149545199.1">
    <property type="nucleotide sequence ID" value="NZ_VTPS01000008.1"/>
</dbReference>
<comment type="caution">
    <text evidence="2">The sequence shown here is derived from an EMBL/GenBank/DDBJ whole genome shotgun (WGS) entry which is preliminary data.</text>
</comment>
<sequence length="307" mass="35954">MKVLVEGIGSMVFGTQLKYYNQMNWQLVGIDITNKSFGLYKGLKPYIVPKYSEKNCKNCFEKIEEIVKNEKIDLVFCTVNEGLLEWSKRKKYFKERYNTNVVISDEEVIEICIDKWKTYNFFCENDIPTPRTSLKNEFELLKPRIGRGGCGIYHKNNLPENFNMKGYISQELVEGEEYTIDVLCDLKSNPIYIIPRKRIETESGVSTKGVTIYDEKIIEYVKLIISRLKPVGIINIQCFKNGDDINFIEINPRIAGGISLSFASSDNWFKAIECFYYNKEYVPKKVIYNNYMFRFYEDLIIHESNLL</sequence>
<accession>A0A5D8QCC1</accession>
<evidence type="ECO:0000313" key="2">
    <source>
        <dbReference type="EMBL" id="TZE82182.1"/>
    </source>
</evidence>
<dbReference type="SUPFAM" id="SSF56059">
    <property type="entry name" value="Glutathione synthetase ATP-binding domain-like"/>
    <property type="match status" value="1"/>
</dbReference>
<dbReference type="AlphaFoldDB" id="A0A5D8QCC1"/>
<dbReference type="Gene3D" id="3.30.1490.20">
    <property type="entry name" value="ATP-grasp fold, A domain"/>
    <property type="match status" value="1"/>
</dbReference>
<dbReference type="InterPro" id="IPR005479">
    <property type="entry name" value="CPAse_ATP-bd"/>
</dbReference>
<name>A0A5D8QCC1_9THEO</name>
<keyword evidence="3" id="KW-1185">Reference proteome</keyword>
<feature type="domain" description="Carbamoyl phosphate synthase ATP-binding" evidence="1">
    <location>
        <begin position="247"/>
        <end position="254"/>
    </location>
</feature>
<dbReference type="Gene3D" id="3.40.50.20">
    <property type="match status" value="1"/>
</dbReference>
<dbReference type="GO" id="GO:0005524">
    <property type="term" value="F:ATP binding"/>
    <property type="evidence" value="ECO:0007669"/>
    <property type="project" value="InterPro"/>
</dbReference>
<evidence type="ECO:0000313" key="3">
    <source>
        <dbReference type="Proteomes" id="UP000322976"/>
    </source>
</evidence>
<protein>
    <submittedName>
        <fullName evidence="2">ATP-grasp domain-containing protein</fullName>
    </submittedName>
</protein>
<dbReference type="Gene3D" id="3.30.470.20">
    <property type="entry name" value="ATP-grasp fold, B domain"/>
    <property type="match status" value="1"/>
</dbReference>
<organism evidence="2 3">
    <name type="scientific">Calorimonas adulescens</name>
    <dbReference type="NCBI Taxonomy" id="2606906"/>
    <lineage>
        <taxon>Bacteria</taxon>
        <taxon>Bacillati</taxon>
        <taxon>Bacillota</taxon>
        <taxon>Clostridia</taxon>
        <taxon>Thermoanaerobacterales</taxon>
        <taxon>Thermoanaerobacteraceae</taxon>
        <taxon>Calorimonas</taxon>
    </lineage>
</organism>
<dbReference type="GO" id="GO:0046872">
    <property type="term" value="F:metal ion binding"/>
    <property type="evidence" value="ECO:0007669"/>
    <property type="project" value="InterPro"/>
</dbReference>
<dbReference type="Proteomes" id="UP000322976">
    <property type="component" value="Unassembled WGS sequence"/>
</dbReference>
<gene>
    <name evidence="2" type="ORF">FWJ32_06740</name>
</gene>
<reference evidence="2 3" key="1">
    <citation type="submission" date="2019-08" db="EMBL/GenBank/DDBJ databases">
        <title>Calorimonas adulescens gen. nov., sp. nov., an anaerobic thermophilic bacterium from Sakhalin hot spring.</title>
        <authorList>
            <person name="Khomyakova M.A."/>
            <person name="Merkel A.Y."/>
            <person name="Novikov A."/>
            <person name="Bonch-Osmolovskaya E.A."/>
            <person name="Slobodkin A.I."/>
        </authorList>
    </citation>
    <scope>NUCLEOTIDE SEQUENCE [LARGE SCALE GENOMIC DNA]</scope>
    <source>
        <strain evidence="2 3">A05MB</strain>
    </source>
</reference>
<dbReference type="PROSITE" id="PS00867">
    <property type="entry name" value="CPSASE_2"/>
    <property type="match status" value="1"/>
</dbReference>
<dbReference type="InterPro" id="IPR013815">
    <property type="entry name" value="ATP_grasp_subdomain_1"/>
</dbReference>
<evidence type="ECO:0000259" key="1">
    <source>
        <dbReference type="PROSITE" id="PS00867"/>
    </source>
</evidence>
<proteinExistence type="predicted"/>
<dbReference type="InterPro" id="IPR003806">
    <property type="entry name" value="ATP-grasp_PylC-type"/>
</dbReference>
<dbReference type="Pfam" id="PF02655">
    <property type="entry name" value="ATP-grasp_3"/>
    <property type="match status" value="1"/>
</dbReference>
<dbReference type="EMBL" id="VTPS01000008">
    <property type="protein sequence ID" value="TZE82182.1"/>
    <property type="molecule type" value="Genomic_DNA"/>
</dbReference>